<dbReference type="AlphaFoldDB" id="A0AA42N5C6"/>
<name>A0AA42N5C6_AQUAC</name>
<proteinExistence type="predicted"/>
<accession>A0AA42N5C6</accession>
<dbReference type="EMBL" id="JAOBYN010000048">
    <property type="protein sequence ID" value="MDH1057380.1"/>
    <property type="molecule type" value="Genomic_DNA"/>
</dbReference>
<reference evidence="1" key="1">
    <citation type="submission" date="2022-09" db="EMBL/GenBank/DDBJ databases">
        <title>Intensive care unit water sources are persistently colonized with multi-drug resistant bacteria and are the site of extensive horizontal gene transfer of antibiotic resistance genes.</title>
        <authorList>
            <person name="Diorio-Toth L."/>
        </authorList>
    </citation>
    <scope>NUCLEOTIDE SEQUENCE</scope>
    <source>
        <strain evidence="1">GD03990</strain>
    </source>
</reference>
<evidence type="ECO:0000313" key="2">
    <source>
        <dbReference type="Proteomes" id="UP001158730"/>
    </source>
</evidence>
<organism evidence="1 2">
    <name type="scientific">Aquipseudomonas alcaligenes</name>
    <name type="common">Pseudomonas alcaligenes</name>
    <dbReference type="NCBI Taxonomy" id="43263"/>
    <lineage>
        <taxon>Bacteria</taxon>
        <taxon>Pseudomonadati</taxon>
        <taxon>Pseudomonadota</taxon>
        <taxon>Gammaproteobacteria</taxon>
        <taxon>Pseudomonadales</taxon>
        <taxon>Pseudomonadaceae</taxon>
        <taxon>Aquipseudomonas</taxon>
    </lineage>
</organism>
<evidence type="ECO:0000313" key="1">
    <source>
        <dbReference type="EMBL" id="MDH1057380.1"/>
    </source>
</evidence>
<comment type="caution">
    <text evidence="1">The sequence shown here is derived from an EMBL/GenBank/DDBJ whole genome shotgun (WGS) entry which is preliminary data.</text>
</comment>
<sequence length="84" mass="9777">MSQSKICKRCNLPVIENADQYEVFENMHWLCFHLEFEHEGDPDAACGDPSCPWWHIAALKGKLVELGFDPQHVLLEATKEKWKH</sequence>
<dbReference type="RefSeq" id="WP_280055494.1">
    <property type="nucleotide sequence ID" value="NZ_JAOBYN010000048.1"/>
</dbReference>
<gene>
    <name evidence="1" type="ORF">N5C05_21845</name>
</gene>
<protein>
    <submittedName>
        <fullName evidence="1">Uncharacterized protein</fullName>
    </submittedName>
</protein>
<dbReference type="Proteomes" id="UP001158730">
    <property type="component" value="Unassembled WGS sequence"/>
</dbReference>